<dbReference type="SUPFAM" id="SSF55729">
    <property type="entry name" value="Acyl-CoA N-acyltransferases (Nat)"/>
    <property type="match status" value="1"/>
</dbReference>
<reference evidence="2 3" key="1">
    <citation type="submission" date="2024-09" db="EMBL/GenBank/DDBJ databases">
        <authorList>
            <person name="Sun Q."/>
            <person name="Mori K."/>
        </authorList>
    </citation>
    <scope>NUCLEOTIDE SEQUENCE [LARGE SCALE GENOMIC DNA]</scope>
    <source>
        <strain evidence="2 3">CCM 7415</strain>
    </source>
</reference>
<dbReference type="Gene3D" id="3.40.630.30">
    <property type="match status" value="1"/>
</dbReference>
<dbReference type="EC" id="2.3.1.-" evidence="2"/>
<keyword evidence="2" id="KW-0808">Transferase</keyword>
<keyword evidence="2" id="KW-0012">Acyltransferase</keyword>
<protein>
    <submittedName>
        <fullName evidence="2">GNAT family N-acetyltransferase</fullName>
        <ecNumber evidence="2">2.3.1.-</ecNumber>
    </submittedName>
</protein>
<name>A0ABV6G3I7_9GAMM</name>
<dbReference type="GO" id="GO:0016746">
    <property type="term" value="F:acyltransferase activity"/>
    <property type="evidence" value="ECO:0007669"/>
    <property type="project" value="UniProtKB-KW"/>
</dbReference>
<dbReference type="RefSeq" id="WP_019952815.1">
    <property type="nucleotide sequence ID" value="NZ_JBHLVX010000025.1"/>
</dbReference>
<dbReference type="Pfam" id="PF00583">
    <property type="entry name" value="Acetyltransf_1"/>
    <property type="match status" value="1"/>
</dbReference>
<dbReference type="InterPro" id="IPR016181">
    <property type="entry name" value="Acyl_CoA_acyltransferase"/>
</dbReference>
<dbReference type="PROSITE" id="PS51186">
    <property type="entry name" value="GNAT"/>
    <property type="match status" value="1"/>
</dbReference>
<evidence type="ECO:0000313" key="3">
    <source>
        <dbReference type="Proteomes" id="UP001589814"/>
    </source>
</evidence>
<accession>A0ABV6G3I7</accession>
<evidence type="ECO:0000259" key="1">
    <source>
        <dbReference type="PROSITE" id="PS51186"/>
    </source>
</evidence>
<comment type="caution">
    <text evidence="2">The sequence shown here is derived from an EMBL/GenBank/DDBJ whole genome shotgun (WGS) entry which is preliminary data.</text>
</comment>
<evidence type="ECO:0000313" key="2">
    <source>
        <dbReference type="EMBL" id="MFC0267849.1"/>
    </source>
</evidence>
<dbReference type="Proteomes" id="UP001589814">
    <property type="component" value="Unassembled WGS sequence"/>
</dbReference>
<feature type="domain" description="N-acetyltransferase" evidence="1">
    <location>
        <begin position="23"/>
        <end position="171"/>
    </location>
</feature>
<keyword evidence="3" id="KW-1185">Reference proteome</keyword>
<dbReference type="CDD" id="cd04301">
    <property type="entry name" value="NAT_SF"/>
    <property type="match status" value="1"/>
</dbReference>
<gene>
    <name evidence="2" type="ORF">ACFFHW_07585</name>
</gene>
<dbReference type="InterPro" id="IPR000182">
    <property type="entry name" value="GNAT_dom"/>
</dbReference>
<sequence>MTLPDAEPLLTTWYLEMRDPAALDARPLPPTLAVAECEIPQFELNRFLYQLVGAQWQWTDKLEGDQQTWRALVESDAHRTFVAWHRGAVAGYFELYRPDGRNVEILYFGLAPGFIGMGFGGPLLSHALACAWAWPGCERVWVHTCSLDHPAALANYRSRGMTVYHEEVSGD</sequence>
<proteinExistence type="predicted"/>
<organism evidence="2 3">
    <name type="scientific">Kushneria aurantia</name>
    <dbReference type="NCBI Taxonomy" id="504092"/>
    <lineage>
        <taxon>Bacteria</taxon>
        <taxon>Pseudomonadati</taxon>
        <taxon>Pseudomonadota</taxon>
        <taxon>Gammaproteobacteria</taxon>
        <taxon>Oceanospirillales</taxon>
        <taxon>Halomonadaceae</taxon>
        <taxon>Kushneria</taxon>
    </lineage>
</organism>
<dbReference type="EMBL" id="JBHLVX010000025">
    <property type="protein sequence ID" value="MFC0267849.1"/>
    <property type="molecule type" value="Genomic_DNA"/>
</dbReference>